<feature type="domain" description="Core-binding (CB)" evidence="8">
    <location>
        <begin position="104"/>
        <end position="193"/>
    </location>
</feature>
<feature type="region of interest" description="Disordered" evidence="6">
    <location>
        <begin position="1"/>
        <end position="28"/>
    </location>
</feature>
<dbReference type="Gene3D" id="1.10.443.10">
    <property type="entry name" value="Intergrase catalytic core"/>
    <property type="match status" value="1"/>
</dbReference>
<evidence type="ECO:0000256" key="1">
    <source>
        <dbReference type="ARBA" id="ARBA00008857"/>
    </source>
</evidence>
<comment type="caution">
    <text evidence="9">The sequence shown here is derived from an EMBL/GenBank/DDBJ whole genome shotgun (WGS) entry which is preliminary data.</text>
</comment>
<reference evidence="10" key="1">
    <citation type="submission" date="2015-12" db="EMBL/GenBank/DDBJ databases">
        <authorList>
            <person name="Shamseldin A."/>
            <person name="Moawad H."/>
            <person name="Abd El-Rahim W.M."/>
            <person name="Sadowsky M.J."/>
        </authorList>
    </citation>
    <scope>NUCLEOTIDE SEQUENCE [LARGE SCALE GENOMIC DNA]</scope>
    <source>
        <strain evidence="10">2538-88</strain>
    </source>
</reference>
<evidence type="ECO:0000256" key="2">
    <source>
        <dbReference type="ARBA" id="ARBA00022908"/>
    </source>
</evidence>
<dbReference type="AlphaFoldDB" id="A0A151KS04"/>
<organism evidence="9 10">
    <name type="scientific">Vibrio cidicii</name>
    <dbReference type="NCBI Taxonomy" id="1763883"/>
    <lineage>
        <taxon>Bacteria</taxon>
        <taxon>Pseudomonadati</taxon>
        <taxon>Pseudomonadota</taxon>
        <taxon>Gammaproteobacteria</taxon>
        <taxon>Vibrionales</taxon>
        <taxon>Vibrionaceae</taxon>
        <taxon>Vibrio</taxon>
    </lineage>
</organism>
<keyword evidence="2" id="KW-0229">DNA integration</keyword>
<dbReference type="InterPro" id="IPR002104">
    <property type="entry name" value="Integrase_catalytic"/>
</dbReference>
<evidence type="ECO:0000313" key="10">
    <source>
        <dbReference type="Proteomes" id="UP000075346"/>
    </source>
</evidence>
<feature type="domain" description="Tyr recombinase" evidence="7">
    <location>
        <begin position="213"/>
        <end position="390"/>
    </location>
</feature>
<dbReference type="InterPro" id="IPR011010">
    <property type="entry name" value="DNA_brk_join_enz"/>
</dbReference>
<sequence length="408" mass="47179">MTKLFKFTPTKLNNLPAHDRRSKATNNEVSDTEVQGLKLLIGKSGKKRFLLRYISPVTKKKTSIALGQWPDLELTTVRNKARKLKVQIADGIDPKMERDKQIESQVPTLADFFHNTFIVMKQSKGKKTWRDDLARFEHWKHLHNKPLDKITGVHLHQVQAKLLATEYRPGRKYAPATVDRTIALMKTILKEAYRLLDIPYIGDKVSLINPDNMRTRYLTMEETAAVIRASRDYYCRVTGNFIALLFLTGCRDTELRTRKWKDISLLDKTMFVQDTKNGTSMTVPLTPFMVELFRELLNMRQKGNPYVFFGRKEGSYISQPRNAFTRIKERAGIKNPHEVCFHVARHSFATNLIENGVDVLTVQRLMNHKDLSSTQRYVKHSKQKLLNSSDTLSSILKEKAPRLAHRIN</sequence>
<dbReference type="GO" id="GO:0015074">
    <property type="term" value="P:DNA integration"/>
    <property type="evidence" value="ECO:0007669"/>
    <property type="project" value="UniProtKB-KW"/>
</dbReference>
<dbReference type="Proteomes" id="UP000075346">
    <property type="component" value="Unassembled WGS sequence"/>
</dbReference>
<evidence type="ECO:0000259" key="7">
    <source>
        <dbReference type="PROSITE" id="PS51898"/>
    </source>
</evidence>
<dbReference type="InterPro" id="IPR013762">
    <property type="entry name" value="Integrase-like_cat_sf"/>
</dbReference>
<dbReference type="InterPro" id="IPR050808">
    <property type="entry name" value="Phage_Integrase"/>
</dbReference>
<dbReference type="InterPro" id="IPR044068">
    <property type="entry name" value="CB"/>
</dbReference>
<dbReference type="Pfam" id="PF00589">
    <property type="entry name" value="Phage_integrase"/>
    <property type="match status" value="1"/>
</dbReference>
<dbReference type="GO" id="GO:0003677">
    <property type="term" value="F:DNA binding"/>
    <property type="evidence" value="ECO:0007669"/>
    <property type="project" value="UniProtKB-UniRule"/>
</dbReference>
<dbReference type="GO" id="GO:0006310">
    <property type="term" value="P:DNA recombination"/>
    <property type="evidence" value="ECO:0007669"/>
    <property type="project" value="UniProtKB-KW"/>
</dbReference>
<dbReference type="EMBL" id="LOBR01000127">
    <property type="protein sequence ID" value="KYN80187.1"/>
    <property type="molecule type" value="Genomic_DNA"/>
</dbReference>
<comment type="similarity">
    <text evidence="1">Belongs to the 'phage' integrase family.</text>
</comment>
<dbReference type="SUPFAM" id="SSF56349">
    <property type="entry name" value="DNA breaking-rejoining enzymes"/>
    <property type="match status" value="1"/>
</dbReference>
<evidence type="ECO:0000313" key="9">
    <source>
        <dbReference type="EMBL" id="KYN80187.1"/>
    </source>
</evidence>
<dbReference type="InterPro" id="IPR010998">
    <property type="entry name" value="Integrase_recombinase_N"/>
</dbReference>
<dbReference type="RefSeq" id="WP_061898284.1">
    <property type="nucleotide sequence ID" value="NZ_LOBR01000127.1"/>
</dbReference>
<dbReference type="InterPro" id="IPR038488">
    <property type="entry name" value="Integrase_DNA-bd_sf"/>
</dbReference>
<dbReference type="PANTHER" id="PTHR30629">
    <property type="entry name" value="PROPHAGE INTEGRASE"/>
    <property type="match status" value="1"/>
</dbReference>
<evidence type="ECO:0000256" key="6">
    <source>
        <dbReference type="SAM" id="MobiDB-lite"/>
    </source>
</evidence>
<gene>
    <name evidence="9" type="ORF">ATY37_01095</name>
</gene>
<evidence type="ECO:0000259" key="8">
    <source>
        <dbReference type="PROSITE" id="PS51900"/>
    </source>
</evidence>
<dbReference type="PROSITE" id="PS51898">
    <property type="entry name" value="TYR_RECOMBINASE"/>
    <property type="match status" value="1"/>
</dbReference>
<evidence type="ECO:0000256" key="4">
    <source>
        <dbReference type="ARBA" id="ARBA00023172"/>
    </source>
</evidence>
<dbReference type="PANTHER" id="PTHR30629:SF2">
    <property type="entry name" value="PROPHAGE INTEGRASE INTS-RELATED"/>
    <property type="match status" value="1"/>
</dbReference>
<dbReference type="Gene3D" id="3.30.160.390">
    <property type="entry name" value="Integrase, DNA-binding domain"/>
    <property type="match status" value="1"/>
</dbReference>
<dbReference type="InterPro" id="IPR025166">
    <property type="entry name" value="Integrase_DNA_bind_dom"/>
</dbReference>
<protein>
    <submittedName>
        <fullName evidence="9">Recombinase XerD</fullName>
    </submittedName>
</protein>
<keyword evidence="4" id="KW-0233">DNA recombination</keyword>
<dbReference type="Pfam" id="PF13356">
    <property type="entry name" value="Arm-DNA-bind_3"/>
    <property type="match status" value="1"/>
</dbReference>
<keyword evidence="3 5" id="KW-0238">DNA-binding</keyword>
<accession>A0A151KS04</accession>
<evidence type="ECO:0000256" key="5">
    <source>
        <dbReference type="PROSITE-ProRule" id="PRU01248"/>
    </source>
</evidence>
<dbReference type="PROSITE" id="PS51900">
    <property type="entry name" value="CB"/>
    <property type="match status" value="1"/>
</dbReference>
<dbReference type="Gene3D" id="1.10.150.130">
    <property type="match status" value="1"/>
</dbReference>
<dbReference type="CDD" id="cd00796">
    <property type="entry name" value="INT_Rci_Hp1_C"/>
    <property type="match status" value="1"/>
</dbReference>
<name>A0A151KS04_9VIBR</name>
<proteinExistence type="inferred from homology"/>
<evidence type="ECO:0000256" key="3">
    <source>
        <dbReference type="ARBA" id="ARBA00023125"/>
    </source>
</evidence>